<organism evidence="2 3">
    <name type="scientific">Corallococcus praedator</name>
    <dbReference type="NCBI Taxonomy" id="2316724"/>
    <lineage>
        <taxon>Bacteria</taxon>
        <taxon>Pseudomonadati</taxon>
        <taxon>Myxococcota</taxon>
        <taxon>Myxococcia</taxon>
        <taxon>Myxococcales</taxon>
        <taxon>Cystobacterineae</taxon>
        <taxon>Myxococcaceae</taxon>
        <taxon>Corallococcus</taxon>
    </lineage>
</organism>
<evidence type="ECO:0000313" key="2">
    <source>
        <dbReference type="EMBL" id="RKH85520.1"/>
    </source>
</evidence>
<evidence type="ECO:0000259" key="1">
    <source>
        <dbReference type="SMART" id="SM00306"/>
    </source>
</evidence>
<feature type="non-terminal residue" evidence="2">
    <location>
        <position position="128"/>
    </location>
</feature>
<reference evidence="2 3" key="1">
    <citation type="submission" date="2018-09" db="EMBL/GenBank/DDBJ databases">
        <authorList>
            <person name="Livingstone P.G."/>
            <person name="Whitworth D.E."/>
        </authorList>
    </citation>
    <scope>NUCLEOTIDE SEQUENCE [LARGE SCALE GENOMIC DNA]</scope>
    <source>
        <strain evidence="2 3">CA031B</strain>
    </source>
</reference>
<proteinExistence type="predicted"/>
<dbReference type="SUPFAM" id="SSF51294">
    <property type="entry name" value="Hedgehog/intein (Hint) domain"/>
    <property type="match status" value="1"/>
</dbReference>
<dbReference type="Gene3D" id="2.170.16.10">
    <property type="entry name" value="Hedgehog/Intein (Hint) domain"/>
    <property type="match status" value="1"/>
</dbReference>
<sequence>MASFAAGTRVLMSYGRLRSISDVRIDERVICHDGNPHRVASTSRRNYNGALVSVRSLGITVRCTPDVMFYTCRRLGRGPRAWLAAPGWTAADALRPDMHLLVAPPILSNDSVRRAAVATSCGFDIGQG</sequence>
<dbReference type="Proteomes" id="UP000278907">
    <property type="component" value="Unassembled WGS sequence"/>
</dbReference>
<dbReference type="InterPro" id="IPR003587">
    <property type="entry name" value="Hint_dom_N"/>
</dbReference>
<name>A0ABX9Q6P1_9BACT</name>
<dbReference type="InterPro" id="IPR036844">
    <property type="entry name" value="Hint_dom_sf"/>
</dbReference>
<dbReference type="SMART" id="SM00306">
    <property type="entry name" value="HintN"/>
    <property type="match status" value="1"/>
</dbReference>
<dbReference type="RefSeq" id="WP_208734594.1">
    <property type="nucleotide sequence ID" value="NZ_RAWI01000904.1"/>
</dbReference>
<dbReference type="EMBL" id="RAWI01000904">
    <property type="protein sequence ID" value="RKH85520.1"/>
    <property type="molecule type" value="Genomic_DNA"/>
</dbReference>
<accession>A0ABX9Q6P1</accession>
<comment type="caution">
    <text evidence="2">The sequence shown here is derived from an EMBL/GenBank/DDBJ whole genome shotgun (WGS) entry which is preliminary data.</text>
</comment>
<dbReference type="InterPro" id="IPR007868">
    <property type="entry name" value="Hom_end_hint"/>
</dbReference>
<gene>
    <name evidence="2" type="ORF">D7Y13_42375</name>
</gene>
<dbReference type="Pfam" id="PF05203">
    <property type="entry name" value="Hom_end_hint"/>
    <property type="match status" value="1"/>
</dbReference>
<protein>
    <recommendedName>
        <fullName evidence="1">Hint domain-containing protein</fullName>
    </recommendedName>
</protein>
<feature type="domain" description="Hint" evidence="1">
    <location>
        <begin position="1"/>
        <end position="104"/>
    </location>
</feature>
<keyword evidence="3" id="KW-1185">Reference proteome</keyword>
<evidence type="ECO:0000313" key="3">
    <source>
        <dbReference type="Proteomes" id="UP000278907"/>
    </source>
</evidence>